<name>A0AAV8TWQ8_9ROSI</name>
<keyword evidence="2" id="KW-1185">Reference proteome</keyword>
<evidence type="ECO:0000313" key="1">
    <source>
        <dbReference type="EMBL" id="KAJ8771487.1"/>
    </source>
</evidence>
<sequence>MDNYSSQIRKFQFESVVGPSTSVTRVVDQVMIGIDSKLEAIQNGKEYNLMVIDEVKKRPCDCSYVGPDLVELKGGSYSASSNVTSYSDHNPIKLFASVALPVKRIHRFKFENAWLLDNGFRDVVSDAWSRDRTIGVLDKITACSAALIAWQNSQDHNFKSRIASLKKRIDAARRANVEDMLVTLFIFLFLGRSKVSSKNSLTFQTLSDFHRLCRSPETVSAAPIYFILSSSPDAVWILQLRNGNSDVISMRHYHFCGLN</sequence>
<organism evidence="1 2">
    <name type="scientific">Erythroxylum novogranatense</name>
    <dbReference type="NCBI Taxonomy" id="1862640"/>
    <lineage>
        <taxon>Eukaryota</taxon>
        <taxon>Viridiplantae</taxon>
        <taxon>Streptophyta</taxon>
        <taxon>Embryophyta</taxon>
        <taxon>Tracheophyta</taxon>
        <taxon>Spermatophyta</taxon>
        <taxon>Magnoliopsida</taxon>
        <taxon>eudicotyledons</taxon>
        <taxon>Gunneridae</taxon>
        <taxon>Pentapetalae</taxon>
        <taxon>rosids</taxon>
        <taxon>fabids</taxon>
        <taxon>Malpighiales</taxon>
        <taxon>Erythroxylaceae</taxon>
        <taxon>Erythroxylum</taxon>
    </lineage>
</organism>
<evidence type="ECO:0000313" key="2">
    <source>
        <dbReference type="Proteomes" id="UP001159364"/>
    </source>
</evidence>
<reference evidence="1 2" key="1">
    <citation type="submission" date="2021-09" db="EMBL/GenBank/DDBJ databases">
        <title>Genomic insights and catalytic innovation underlie evolution of tropane alkaloids biosynthesis.</title>
        <authorList>
            <person name="Wang Y.-J."/>
            <person name="Tian T."/>
            <person name="Huang J.-P."/>
            <person name="Huang S.-X."/>
        </authorList>
    </citation>
    <scope>NUCLEOTIDE SEQUENCE [LARGE SCALE GENOMIC DNA]</scope>
    <source>
        <strain evidence="1">KIB-2018</strain>
        <tissue evidence="1">Leaf</tissue>
    </source>
</reference>
<dbReference type="AlphaFoldDB" id="A0AAV8TWQ8"/>
<accession>A0AAV8TWQ8</accession>
<gene>
    <name evidence="1" type="ORF">K2173_026664</name>
</gene>
<proteinExistence type="predicted"/>
<dbReference type="EMBL" id="JAIWQS010000002">
    <property type="protein sequence ID" value="KAJ8771487.1"/>
    <property type="molecule type" value="Genomic_DNA"/>
</dbReference>
<dbReference type="Proteomes" id="UP001159364">
    <property type="component" value="Linkage Group LG02"/>
</dbReference>
<comment type="caution">
    <text evidence="1">The sequence shown here is derived from an EMBL/GenBank/DDBJ whole genome shotgun (WGS) entry which is preliminary data.</text>
</comment>
<protein>
    <submittedName>
        <fullName evidence="1">Uncharacterized protein</fullName>
    </submittedName>
</protein>